<keyword evidence="2" id="KW-1185">Reference proteome</keyword>
<accession>A0A919CHC1</accession>
<organism evidence="1 2">
    <name type="scientific">Nocardiopsis kunsanensis</name>
    <dbReference type="NCBI Taxonomy" id="141693"/>
    <lineage>
        <taxon>Bacteria</taxon>
        <taxon>Bacillati</taxon>
        <taxon>Actinomycetota</taxon>
        <taxon>Actinomycetes</taxon>
        <taxon>Streptosporangiales</taxon>
        <taxon>Nocardiopsidaceae</taxon>
        <taxon>Nocardiopsis</taxon>
    </lineage>
</organism>
<protein>
    <submittedName>
        <fullName evidence="1">Uncharacterized protein</fullName>
    </submittedName>
</protein>
<comment type="caution">
    <text evidence="1">The sequence shown here is derived from an EMBL/GenBank/DDBJ whole genome shotgun (WGS) entry which is preliminary data.</text>
</comment>
<sequence>MGVRGDGSGARLMLSLTDDHGVGHALEGPAVDWEGWRDVRFEVPETAGHPLTLSRGYLLEQDPGRTCTGEVVLDGIHAETAPEALPDG</sequence>
<dbReference type="EMBL" id="BMXL01000010">
    <property type="protein sequence ID" value="GHD25656.1"/>
    <property type="molecule type" value="Genomic_DNA"/>
</dbReference>
<evidence type="ECO:0000313" key="2">
    <source>
        <dbReference type="Proteomes" id="UP000654947"/>
    </source>
</evidence>
<reference evidence="1 2" key="1">
    <citation type="journal article" date="2014" name="Int. J. Syst. Evol. Microbiol.">
        <title>Complete genome sequence of Corynebacterium casei LMG S-19264T (=DSM 44701T), isolated from a smear-ripened cheese.</title>
        <authorList>
            <consortium name="US DOE Joint Genome Institute (JGI-PGF)"/>
            <person name="Walter F."/>
            <person name="Albersmeier A."/>
            <person name="Kalinowski J."/>
            <person name="Ruckert C."/>
        </authorList>
    </citation>
    <scope>NUCLEOTIDE SEQUENCE [LARGE SCALE GENOMIC DNA]</scope>
    <source>
        <strain evidence="1 2">KCTC 19473</strain>
    </source>
</reference>
<gene>
    <name evidence="1" type="ORF">GCM10007147_22960</name>
</gene>
<name>A0A919CHC1_9ACTN</name>
<evidence type="ECO:0000313" key="1">
    <source>
        <dbReference type="EMBL" id="GHD25656.1"/>
    </source>
</evidence>
<dbReference type="AlphaFoldDB" id="A0A919CHC1"/>
<dbReference type="Proteomes" id="UP000654947">
    <property type="component" value="Unassembled WGS sequence"/>
</dbReference>
<proteinExistence type="predicted"/>